<comment type="caution">
    <text evidence="1">The sequence shown here is derived from an EMBL/GenBank/DDBJ whole genome shotgun (WGS) entry which is preliminary data.</text>
</comment>
<organism evidence="1 2">
    <name type="scientific">Lamprobacter modestohalophilus</name>
    <dbReference type="NCBI Taxonomy" id="1064514"/>
    <lineage>
        <taxon>Bacteria</taxon>
        <taxon>Pseudomonadati</taxon>
        <taxon>Pseudomonadota</taxon>
        <taxon>Gammaproteobacteria</taxon>
        <taxon>Chromatiales</taxon>
        <taxon>Chromatiaceae</taxon>
        <taxon>Lamprobacter</taxon>
    </lineage>
</organism>
<dbReference type="SUPFAM" id="SSF53756">
    <property type="entry name" value="UDP-Glycosyltransferase/glycogen phosphorylase"/>
    <property type="match status" value="1"/>
</dbReference>
<sequence length="347" mass="38384">MAYRPWLEQAGFRVTVSALFQDDELRARYANGRSSARSIMRVYQRRLRALMELGQIQLVWVEKELFPFLPGVLERWLTWAGVPYVVDYDDATFHRYDAHRSVLVRRLLGRRLVPLMRGAHLVTAGNAYLADYAQRAGAPDVSLVPTVLDVDQYALAAEPDAALLRVGWIGSPSTASYLRLVREPLQRLARERPVQLVVIGAEAIPSMDVPVEHHPWSASTESALLGSVHLGIMPLTDGPWEQGKCGYKLLQYLACGKPVITSPVGVNVEIATPAVGLLASNPDQWLAALRRLGADVLLRRRLGRAGRRRVEAQYSLQLQGPIVAARLAEAAGITPAPWSSPPAEMHL</sequence>
<protein>
    <recommendedName>
        <fullName evidence="3">Glycosyltransferase</fullName>
    </recommendedName>
</protein>
<accession>A0A9X1B2V5</accession>
<name>A0A9X1B2V5_9GAMM</name>
<evidence type="ECO:0008006" key="3">
    <source>
        <dbReference type="Google" id="ProtNLM"/>
    </source>
</evidence>
<dbReference type="AlphaFoldDB" id="A0A9X1B2V5"/>
<dbReference type="Pfam" id="PF13692">
    <property type="entry name" value="Glyco_trans_1_4"/>
    <property type="match status" value="1"/>
</dbReference>
<evidence type="ECO:0000313" key="2">
    <source>
        <dbReference type="Proteomes" id="UP001138768"/>
    </source>
</evidence>
<dbReference type="Proteomes" id="UP001138768">
    <property type="component" value="Unassembled WGS sequence"/>
</dbReference>
<reference evidence="1 2" key="1">
    <citation type="journal article" date="2020" name="Microorganisms">
        <title>Osmotic Adaptation and Compatible Solute Biosynthesis of Phototrophic Bacteria as Revealed from Genome Analyses.</title>
        <authorList>
            <person name="Imhoff J.F."/>
            <person name="Rahn T."/>
            <person name="Kunzel S."/>
            <person name="Keller A."/>
            <person name="Neulinger S.C."/>
        </authorList>
    </citation>
    <scope>NUCLEOTIDE SEQUENCE [LARGE SCALE GENOMIC DNA]</scope>
    <source>
        <strain evidence="1 2">DSM 25653</strain>
    </source>
</reference>
<dbReference type="Gene3D" id="3.40.50.2000">
    <property type="entry name" value="Glycogen Phosphorylase B"/>
    <property type="match status" value="2"/>
</dbReference>
<keyword evidence="2" id="KW-1185">Reference proteome</keyword>
<proteinExistence type="predicted"/>
<gene>
    <name evidence="1" type="ORF">CKO42_04600</name>
</gene>
<evidence type="ECO:0000313" key="1">
    <source>
        <dbReference type="EMBL" id="MBK1617745.1"/>
    </source>
</evidence>
<dbReference type="EMBL" id="NRRY01000004">
    <property type="protein sequence ID" value="MBK1617745.1"/>
    <property type="molecule type" value="Genomic_DNA"/>
</dbReference>